<comment type="similarity">
    <text evidence="3">Belongs to the cytochrome P450 family.</text>
</comment>
<evidence type="ECO:0000313" key="14">
    <source>
        <dbReference type="Proteomes" id="UP001148614"/>
    </source>
</evidence>
<evidence type="ECO:0000256" key="11">
    <source>
        <dbReference type="SAM" id="MobiDB-lite"/>
    </source>
</evidence>
<dbReference type="PANTHER" id="PTHR42973:SF22">
    <property type="entry name" value="FAD-BINDING PCMH-TYPE DOMAIN-CONTAINING PROTEIN-RELATED"/>
    <property type="match status" value="1"/>
</dbReference>
<evidence type="ECO:0000256" key="10">
    <source>
        <dbReference type="PIRSR" id="PIRSR602403-1"/>
    </source>
</evidence>
<evidence type="ECO:0000256" key="5">
    <source>
        <dbReference type="ARBA" id="ARBA00022723"/>
    </source>
</evidence>
<dbReference type="Gene3D" id="1.10.630.10">
    <property type="entry name" value="Cytochrome P450"/>
    <property type="match status" value="1"/>
</dbReference>
<dbReference type="Pfam" id="PF01565">
    <property type="entry name" value="FAD_binding_4"/>
    <property type="match status" value="1"/>
</dbReference>
<comment type="similarity">
    <text evidence="2">Belongs to the oxygen-dependent FAD-linked oxidoreductase family.</text>
</comment>
<dbReference type="VEuPathDB" id="FungiDB:F4678DRAFT_420421"/>
<gene>
    <name evidence="13" type="ORF">NPX13_g577</name>
</gene>
<evidence type="ECO:0000256" key="9">
    <source>
        <dbReference type="ARBA" id="ARBA00023033"/>
    </source>
</evidence>
<dbReference type="InterPro" id="IPR016166">
    <property type="entry name" value="FAD-bd_PCMH"/>
</dbReference>
<dbReference type="InterPro" id="IPR002403">
    <property type="entry name" value="Cyt_P450_E_grp-IV"/>
</dbReference>
<protein>
    <recommendedName>
        <fullName evidence="12">FAD-binding PCMH-type domain-containing protein</fullName>
    </recommendedName>
</protein>
<evidence type="ECO:0000256" key="8">
    <source>
        <dbReference type="ARBA" id="ARBA00023004"/>
    </source>
</evidence>
<proteinExistence type="inferred from homology"/>
<dbReference type="VEuPathDB" id="FungiDB:F4678DRAFT_475715"/>
<keyword evidence="6" id="KW-0274">FAD</keyword>
<dbReference type="GO" id="GO:0020037">
    <property type="term" value="F:heme binding"/>
    <property type="evidence" value="ECO:0007669"/>
    <property type="project" value="InterPro"/>
</dbReference>
<dbReference type="Proteomes" id="UP001148614">
    <property type="component" value="Unassembled WGS sequence"/>
</dbReference>
<dbReference type="InterPro" id="IPR036318">
    <property type="entry name" value="FAD-bd_PCMH-like_sf"/>
</dbReference>
<keyword evidence="9" id="KW-0503">Monooxygenase</keyword>
<evidence type="ECO:0000313" key="13">
    <source>
        <dbReference type="EMBL" id="KAJ3579984.1"/>
    </source>
</evidence>
<keyword evidence="5 10" id="KW-0479">Metal-binding</keyword>
<comment type="cofactor">
    <cofactor evidence="1 10">
        <name>heme</name>
        <dbReference type="ChEBI" id="CHEBI:30413"/>
    </cofactor>
</comment>
<dbReference type="GO" id="GO:0005506">
    <property type="term" value="F:iron ion binding"/>
    <property type="evidence" value="ECO:0007669"/>
    <property type="project" value="InterPro"/>
</dbReference>
<dbReference type="EMBL" id="JANPWZ010000039">
    <property type="protein sequence ID" value="KAJ3579984.1"/>
    <property type="molecule type" value="Genomic_DNA"/>
</dbReference>
<dbReference type="PROSITE" id="PS51387">
    <property type="entry name" value="FAD_PCMH"/>
    <property type="match status" value="1"/>
</dbReference>
<feature type="region of interest" description="Disordered" evidence="11">
    <location>
        <begin position="455"/>
        <end position="479"/>
    </location>
</feature>
<dbReference type="InterPro" id="IPR050416">
    <property type="entry name" value="FAD-linked_Oxidoreductase"/>
</dbReference>
<accession>A0A9W8TRY1</accession>
<dbReference type="InterPro" id="IPR016169">
    <property type="entry name" value="FAD-bd_PCMH_sub2"/>
</dbReference>
<dbReference type="SUPFAM" id="SSF48264">
    <property type="entry name" value="Cytochrome P450"/>
    <property type="match status" value="1"/>
</dbReference>
<evidence type="ECO:0000259" key="12">
    <source>
        <dbReference type="PROSITE" id="PS51387"/>
    </source>
</evidence>
<feature type="compositionally biased region" description="Polar residues" evidence="11">
    <location>
        <begin position="460"/>
        <end position="479"/>
    </location>
</feature>
<dbReference type="GO" id="GO:0004497">
    <property type="term" value="F:monooxygenase activity"/>
    <property type="evidence" value="ECO:0007669"/>
    <property type="project" value="UniProtKB-KW"/>
</dbReference>
<organism evidence="13 14">
    <name type="scientific">Xylaria arbuscula</name>
    <dbReference type="NCBI Taxonomy" id="114810"/>
    <lineage>
        <taxon>Eukaryota</taxon>
        <taxon>Fungi</taxon>
        <taxon>Dikarya</taxon>
        <taxon>Ascomycota</taxon>
        <taxon>Pezizomycotina</taxon>
        <taxon>Sordariomycetes</taxon>
        <taxon>Xylariomycetidae</taxon>
        <taxon>Xylariales</taxon>
        <taxon>Xylariaceae</taxon>
        <taxon>Xylaria</taxon>
    </lineage>
</organism>
<sequence length="1525" mass="167038">MLVISFIFLVALGLTLFVRYHFSYFKYSKERRRADNNGVLPTYPAYIPYIGNSLYFAFQTANFVRRATSYNGNLTSTAISIIGSKLYIFQDRDAIVNFMKHPELSSPMSIYVFALRHFFGMPTKAVDVYVADDSGPHAKPFSGTKVDFRIDYILHRSFIRAWTGPRLADIAGRFRIALQSRLGRLDMDETSWTEIPDLFQFLLHPISASITEVVFGPALLHDNPDFLDDLWSYDDSLPWMARAIPSFILPRPYRLRRKLLTHLKAWQSQARRGFHESRIEKDGWDPCWGSALVRDLQNLFTESGTLDEDALASHHLGLMFTANFNLVPSTIVTALHIIQDRTLVQRVRDEIESNFPKFPSQDQSIDPSKLMQLPLLSSIYAESLRLHVKVFFFASSPHSDTMVGKWQLPRGSTGVVNTDGPHTKERVWNTKDGTRPLESFWSDRFLVDPLDPTSGPIHPQLNTQTRNSQEQRKPSSSAPYYSTAGLEGIWLPYGGGSAICPGRFLAKYVIMYTCAVLLYEFNFEPREVDINKLDYSRYGLGIVRPKLPISALMKRSTRKLRSYMAMSLQGLYLDNVQTSLHKPLQLGLRTCPSGDSQVTVGYMLLNINMQIAHGACRCMPVPMEPKPTLDTPTWLTAEFLNCKRLIKAILGRNLTPKILEVSIEHQKFDGQNFARSDTLVGARCWNTGVELGYDASAMDAARPLFVPSTRSDPSGLAILGPREKATGSAEFAEWNRINLTICPTGHGTPTQTYIVNTLEYTRDVSSPAVIESYMECAALVTLLGQGKVFLPGSDGYSSSLASYFSPQAAALQPACFVAPQTTQDVAVAVKSLTSESDGGPLDFALRAGGHLWFPGANNSPHGVTIDLRGLNTIDVSPDKTSVSIGAGATWDLVYNKLDTIGRSVAGGRVAGVGVGGLTLGGGISYFSPREGWTCNQAIWFEVVLADGSIVEASETERPDLWAALRGAANNFGVVTKIKFRTFEQGLLWYTMTFNPLSVVDQQIAIYADLMSPQKYDANASYLTGWAYSAKQSITIALNQLIYTQLGASANATPPYYKDLVDLPSNPVSGLDGVVVANMSSLAATAALVQIPQASQYLSSTVTFEPTEAMIREAYEAFNKSLAHVQNITQVLWALNLEPLPHQIYDAQGGSGANALGITGHGGRSLVVCLLSVEWSDTAQNQQVYDAARALIDDITARAKTLGAYDSYIYLNYASPWQDVISSYGAESVAKLRRVRDTYDPKHVFTKQVTGGFKIPERNSKLCSPMVARAILPSLFNSLTSASYSNHFIMKTGVFLSLLSSGAMGLSLYNSPSVAPTKTLGRRDSWGGAVSLGPTQSRITKAVTTILPGDAPSTQNGVLFLWPGMSNGTGDLVQTTLESWEDNSWCGASTGEWCIRCSLFGSFGQLDGTASAVPGSMSVEILYELQSDGTTWKQTATDVATGTELSTFSYDSGPYMTGYGTGTECNDDCTGTIAAQTYSNTVITLAEADATFGNTITTSGGATYSGFASSDNIVWTIESMNIPAMT</sequence>
<dbReference type="SUPFAM" id="SSF56176">
    <property type="entry name" value="FAD-binding/transporter-associated domain-like"/>
    <property type="match status" value="1"/>
</dbReference>
<reference evidence="13" key="1">
    <citation type="submission" date="2022-07" db="EMBL/GenBank/DDBJ databases">
        <title>Genome Sequence of Xylaria arbuscula.</title>
        <authorList>
            <person name="Buettner E."/>
        </authorList>
    </citation>
    <scope>NUCLEOTIDE SEQUENCE</scope>
    <source>
        <strain evidence="13">VT107</strain>
    </source>
</reference>
<dbReference type="InterPro" id="IPR036396">
    <property type="entry name" value="Cyt_P450_sf"/>
</dbReference>
<keyword evidence="7" id="KW-0560">Oxidoreductase</keyword>
<feature type="binding site" description="axial binding residue" evidence="10">
    <location>
        <position position="500"/>
    </location>
    <ligand>
        <name>heme</name>
        <dbReference type="ChEBI" id="CHEBI:30413"/>
    </ligand>
    <ligandPart>
        <name>Fe</name>
        <dbReference type="ChEBI" id="CHEBI:18248"/>
    </ligandPart>
</feature>
<dbReference type="PRINTS" id="PR00465">
    <property type="entry name" value="EP450IV"/>
</dbReference>
<keyword evidence="4" id="KW-0285">Flavoprotein</keyword>
<evidence type="ECO:0000256" key="4">
    <source>
        <dbReference type="ARBA" id="ARBA00022630"/>
    </source>
</evidence>
<evidence type="ECO:0000256" key="2">
    <source>
        <dbReference type="ARBA" id="ARBA00005466"/>
    </source>
</evidence>
<evidence type="ECO:0000256" key="3">
    <source>
        <dbReference type="ARBA" id="ARBA00010617"/>
    </source>
</evidence>
<dbReference type="Gene3D" id="3.30.465.10">
    <property type="match status" value="1"/>
</dbReference>
<dbReference type="Pfam" id="PF00067">
    <property type="entry name" value="p450"/>
    <property type="match status" value="1"/>
</dbReference>
<keyword evidence="14" id="KW-1185">Reference proteome</keyword>
<name>A0A9W8TRY1_9PEZI</name>
<dbReference type="PANTHER" id="PTHR42973">
    <property type="entry name" value="BINDING OXIDOREDUCTASE, PUTATIVE (AFU_ORTHOLOGUE AFUA_1G17690)-RELATED"/>
    <property type="match status" value="1"/>
</dbReference>
<dbReference type="InterPro" id="IPR001128">
    <property type="entry name" value="Cyt_P450"/>
</dbReference>
<dbReference type="GO" id="GO:0071949">
    <property type="term" value="F:FAD binding"/>
    <property type="evidence" value="ECO:0007669"/>
    <property type="project" value="InterPro"/>
</dbReference>
<evidence type="ECO:0000256" key="6">
    <source>
        <dbReference type="ARBA" id="ARBA00022827"/>
    </source>
</evidence>
<feature type="domain" description="FAD-binding PCMH-type" evidence="12">
    <location>
        <begin position="809"/>
        <end position="984"/>
    </location>
</feature>
<evidence type="ECO:0000256" key="7">
    <source>
        <dbReference type="ARBA" id="ARBA00023002"/>
    </source>
</evidence>
<keyword evidence="8 10" id="KW-0408">Iron</keyword>
<dbReference type="CDD" id="cd11040">
    <property type="entry name" value="CYP7_CYP8-like"/>
    <property type="match status" value="1"/>
</dbReference>
<comment type="caution">
    <text evidence="13">The sequence shown here is derived from an EMBL/GenBank/DDBJ whole genome shotgun (WGS) entry which is preliminary data.</text>
</comment>
<dbReference type="GO" id="GO:0016705">
    <property type="term" value="F:oxidoreductase activity, acting on paired donors, with incorporation or reduction of molecular oxygen"/>
    <property type="evidence" value="ECO:0007669"/>
    <property type="project" value="InterPro"/>
</dbReference>
<dbReference type="InterPro" id="IPR006094">
    <property type="entry name" value="Oxid_FAD_bind_N"/>
</dbReference>
<keyword evidence="10" id="KW-0349">Heme</keyword>
<evidence type="ECO:0000256" key="1">
    <source>
        <dbReference type="ARBA" id="ARBA00001971"/>
    </source>
</evidence>
<dbReference type="VEuPathDB" id="FungiDB:F4678DRAFT_344533"/>